<protein>
    <submittedName>
        <fullName evidence="2">Uncharacterized protein</fullName>
    </submittedName>
</protein>
<evidence type="ECO:0000313" key="3">
    <source>
        <dbReference type="Proteomes" id="UP001283361"/>
    </source>
</evidence>
<feature type="compositionally biased region" description="Basic and acidic residues" evidence="1">
    <location>
        <begin position="64"/>
        <end position="75"/>
    </location>
</feature>
<keyword evidence="3" id="KW-1185">Reference proteome</keyword>
<name>A0AAE0YCR6_9GAST</name>
<organism evidence="2 3">
    <name type="scientific">Elysia crispata</name>
    <name type="common">lettuce slug</name>
    <dbReference type="NCBI Taxonomy" id="231223"/>
    <lineage>
        <taxon>Eukaryota</taxon>
        <taxon>Metazoa</taxon>
        <taxon>Spiralia</taxon>
        <taxon>Lophotrochozoa</taxon>
        <taxon>Mollusca</taxon>
        <taxon>Gastropoda</taxon>
        <taxon>Heterobranchia</taxon>
        <taxon>Euthyneura</taxon>
        <taxon>Panpulmonata</taxon>
        <taxon>Sacoglossa</taxon>
        <taxon>Placobranchoidea</taxon>
        <taxon>Plakobranchidae</taxon>
        <taxon>Elysia</taxon>
    </lineage>
</organism>
<reference evidence="2" key="1">
    <citation type="journal article" date="2023" name="G3 (Bethesda)">
        <title>A reference genome for the long-term kleptoplast-retaining sea slug Elysia crispata morphotype clarki.</title>
        <authorList>
            <person name="Eastman K.E."/>
            <person name="Pendleton A.L."/>
            <person name="Shaikh M.A."/>
            <person name="Suttiyut T."/>
            <person name="Ogas R."/>
            <person name="Tomko P."/>
            <person name="Gavelis G."/>
            <person name="Widhalm J.R."/>
            <person name="Wisecaver J.H."/>
        </authorList>
    </citation>
    <scope>NUCLEOTIDE SEQUENCE</scope>
    <source>
        <strain evidence="2">ECLA1</strain>
    </source>
</reference>
<dbReference type="EMBL" id="JAWDGP010006489">
    <property type="protein sequence ID" value="KAK3740085.1"/>
    <property type="molecule type" value="Genomic_DNA"/>
</dbReference>
<dbReference type="AlphaFoldDB" id="A0AAE0YCR6"/>
<accession>A0AAE0YCR6</accession>
<comment type="caution">
    <text evidence="2">The sequence shown here is derived from an EMBL/GenBank/DDBJ whole genome shotgun (WGS) entry which is preliminary data.</text>
</comment>
<feature type="region of interest" description="Disordered" evidence="1">
    <location>
        <begin position="64"/>
        <end position="88"/>
    </location>
</feature>
<gene>
    <name evidence="2" type="ORF">RRG08_021371</name>
</gene>
<proteinExistence type="predicted"/>
<dbReference type="Proteomes" id="UP001283361">
    <property type="component" value="Unassembled WGS sequence"/>
</dbReference>
<evidence type="ECO:0000256" key="1">
    <source>
        <dbReference type="SAM" id="MobiDB-lite"/>
    </source>
</evidence>
<sequence>MGSVVVYNDVTVLLQNATYRLDNGTNDQRATSIPERTIFMEALKEMMFQDNDLALSKAVNLAHAEEQTASHRHSMDPMSSVDAMKTDR</sequence>
<evidence type="ECO:0000313" key="2">
    <source>
        <dbReference type="EMBL" id="KAK3740085.1"/>
    </source>
</evidence>